<protein>
    <submittedName>
        <fullName evidence="1">Uncharacterized protein</fullName>
    </submittedName>
</protein>
<name>A0AAQ4D3X4_AMBAM</name>
<sequence>MIALCVFTRVDRLLSLRAAMSVCPESANLLVPVLAPSVGLHIFAPATPWVPATDVADAGDANDELAASGAAGDCMTDTVTTACPMISGDRQPDISALPTSVDRAAALGLRRSAAWWCDTSLLGTTDVRLETRTSNS</sequence>
<organism evidence="1 2">
    <name type="scientific">Amblyomma americanum</name>
    <name type="common">Lone star tick</name>
    <dbReference type="NCBI Taxonomy" id="6943"/>
    <lineage>
        <taxon>Eukaryota</taxon>
        <taxon>Metazoa</taxon>
        <taxon>Ecdysozoa</taxon>
        <taxon>Arthropoda</taxon>
        <taxon>Chelicerata</taxon>
        <taxon>Arachnida</taxon>
        <taxon>Acari</taxon>
        <taxon>Parasitiformes</taxon>
        <taxon>Ixodida</taxon>
        <taxon>Ixodoidea</taxon>
        <taxon>Ixodidae</taxon>
        <taxon>Amblyomminae</taxon>
        <taxon>Amblyomma</taxon>
    </lineage>
</organism>
<proteinExistence type="predicted"/>
<evidence type="ECO:0000313" key="2">
    <source>
        <dbReference type="Proteomes" id="UP001321473"/>
    </source>
</evidence>
<dbReference type="Proteomes" id="UP001321473">
    <property type="component" value="Unassembled WGS sequence"/>
</dbReference>
<dbReference type="EMBL" id="JARKHS020035511">
    <property type="protein sequence ID" value="KAK8757164.1"/>
    <property type="molecule type" value="Genomic_DNA"/>
</dbReference>
<dbReference type="AlphaFoldDB" id="A0AAQ4D3X4"/>
<reference evidence="1 2" key="1">
    <citation type="journal article" date="2023" name="Arcadia Sci">
        <title>De novo assembly of a long-read Amblyomma americanum tick genome.</title>
        <authorList>
            <person name="Chou S."/>
            <person name="Poskanzer K.E."/>
            <person name="Rollins M."/>
            <person name="Thuy-Boun P.S."/>
        </authorList>
    </citation>
    <scope>NUCLEOTIDE SEQUENCE [LARGE SCALE GENOMIC DNA]</scope>
    <source>
        <strain evidence="1">F_SG_1</strain>
        <tissue evidence="1">Salivary glands</tissue>
    </source>
</reference>
<accession>A0AAQ4D3X4</accession>
<gene>
    <name evidence="1" type="ORF">V5799_000135</name>
</gene>
<comment type="caution">
    <text evidence="1">The sequence shown here is derived from an EMBL/GenBank/DDBJ whole genome shotgun (WGS) entry which is preliminary data.</text>
</comment>
<keyword evidence="2" id="KW-1185">Reference proteome</keyword>
<evidence type="ECO:0000313" key="1">
    <source>
        <dbReference type="EMBL" id="KAK8757164.1"/>
    </source>
</evidence>